<organism evidence="3 4">
    <name type="scientific">Mycobacterium marinum</name>
    <dbReference type="NCBI Taxonomy" id="1781"/>
    <lineage>
        <taxon>Bacteria</taxon>
        <taxon>Bacillati</taxon>
        <taxon>Actinomycetota</taxon>
        <taxon>Actinomycetes</taxon>
        <taxon>Mycobacteriales</taxon>
        <taxon>Mycobacteriaceae</taxon>
        <taxon>Mycobacterium</taxon>
        <taxon>Mycobacterium ulcerans group</taxon>
    </lineage>
</organism>
<gene>
    <name evidence="3" type="ORF">DAVIS_00067</name>
</gene>
<dbReference type="SUPFAM" id="SSF55469">
    <property type="entry name" value="FMN-dependent nitroreductase-like"/>
    <property type="match status" value="1"/>
</dbReference>
<evidence type="ECO:0000313" key="4">
    <source>
        <dbReference type="Proteomes" id="UP000257451"/>
    </source>
</evidence>
<reference evidence="3 4" key="1">
    <citation type="journal article" date="2018" name="Sci. Rep.">
        <title>Extensive genomic diversity among Mycobacterium marinum strains revealed by whole genome sequencing.</title>
        <authorList>
            <person name="Das S."/>
            <person name="Pettersson B.M."/>
            <person name="Behra P.R."/>
            <person name="Mallick A."/>
            <person name="Cheramie M."/>
            <person name="Ramesh M."/>
            <person name="Shirreff L."/>
            <person name="DuCote T."/>
            <person name="Dasgupta S."/>
            <person name="Ennis D.G."/>
            <person name="Kirsebom L.A."/>
        </authorList>
    </citation>
    <scope>NUCLEOTIDE SEQUENCE [LARGE SCALE GENOMIC DNA]</scope>
    <source>
        <strain evidence="3 4">Davis1</strain>
    </source>
</reference>
<feature type="region of interest" description="Disordered" evidence="1">
    <location>
        <begin position="1"/>
        <end position="23"/>
    </location>
</feature>
<dbReference type="Pfam" id="PF00899">
    <property type="entry name" value="ThiF"/>
    <property type="match status" value="1"/>
</dbReference>
<dbReference type="EMBL" id="PEDF01000007">
    <property type="protein sequence ID" value="RFZ48193.1"/>
    <property type="molecule type" value="Genomic_DNA"/>
</dbReference>
<dbReference type="GO" id="GO:0016491">
    <property type="term" value="F:oxidoreductase activity"/>
    <property type="evidence" value="ECO:0007669"/>
    <property type="project" value="InterPro"/>
</dbReference>
<proteinExistence type="predicted"/>
<dbReference type="NCBIfam" id="NF005901">
    <property type="entry name" value="PRK07877.1"/>
    <property type="match status" value="1"/>
</dbReference>
<dbReference type="GO" id="GO:0008641">
    <property type="term" value="F:ubiquitin-like modifier activating enzyme activity"/>
    <property type="evidence" value="ECO:0007669"/>
    <property type="project" value="InterPro"/>
</dbReference>
<dbReference type="GO" id="GO:0061504">
    <property type="term" value="P:cyclic threonylcarbamoyladenosine biosynthetic process"/>
    <property type="evidence" value="ECO:0007669"/>
    <property type="project" value="TreeGrafter"/>
</dbReference>
<dbReference type="CDD" id="cd01483">
    <property type="entry name" value="E1_enzyme_family"/>
    <property type="match status" value="1"/>
</dbReference>
<dbReference type="InterPro" id="IPR000415">
    <property type="entry name" value="Nitroreductase-like"/>
</dbReference>
<dbReference type="AlphaFoldDB" id="A0A3E2N3A1"/>
<sequence>MWASGDGDDAGAQILNPDDPEDSHRLECLRADPSINFLDRTDEQAQIVRGIRPGRNADLIAERHRWVHYPWRRTVVGVLGPHAFRAVRLDRNRHLITEEEQDQLAELRIGVVGLSVGHTLAHTLAAEGLCGELRLADFDHLELSNLNRVPLSVLDLGVNKATAAARRIAELDPYLKVSVATAGITADNIDAFLDGLHIVVEECDSLDTKVMVREAARARRIPVIMATDYRGLLDVERYDLEPTRPILHGLLGDIDAAALSGLSDWDKIPHLYRITSPEKVTAREAAAFIEVGSTLSGWPQLASEVQLGAASVAEAVRKIGLQQPLSSGRIRMDVEEMLNRIDDPAAHATDRQTAGQACTAQSDADADPLAEAAQLGDVVDVVAAAANRAPSVSNAQPWHIRADRDCVVIELAPEHTSLVDIGLRCSAVGIGAAVYNARVAAAAHGVLGRVEIGAISERSPLTATVRLGSGDDPDLARLYEPMLARQTNRHYGTPTPISDETVEMLELAARGEGARLQVLRSRDDIDRAARIIGASDRIRYLTPELHAELVAELHWPTDPAANSGIDVRSLELDAFRLMMLEQICRPEVTAQLARWDGGVALGFDGFARLSSSSALALVYVQGRSLADYARGGSASQAVWIRAQQEGLAVGPTTPLFLYAHNDQELHGLSSSYGAQLQRLQLEFAELADADTGESPAILLRFCTAPSPSVRSRRRPLAEWRKGVRSGADA</sequence>
<comment type="caution">
    <text evidence="3">The sequence shown here is derived from an EMBL/GenBank/DDBJ whole genome shotgun (WGS) entry which is preliminary data.</text>
</comment>
<dbReference type="Gene3D" id="3.40.109.10">
    <property type="entry name" value="NADH Oxidase"/>
    <property type="match status" value="1"/>
</dbReference>
<evidence type="ECO:0000256" key="1">
    <source>
        <dbReference type="SAM" id="MobiDB-lite"/>
    </source>
</evidence>
<dbReference type="PANTHER" id="PTHR43267:SF3">
    <property type="entry name" value="THIF PROTEIN"/>
    <property type="match status" value="1"/>
</dbReference>
<dbReference type="Proteomes" id="UP000257451">
    <property type="component" value="Unassembled WGS sequence"/>
</dbReference>
<evidence type="ECO:0000313" key="3">
    <source>
        <dbReference type="EMBL" id="RFZ48193.1"/>
    </source>
</evidence>
<dbReference type="RefSeq" id="WP_117431271.1">
    <property type="nucleotide sequence ID" value="NZ_PEDF01000007.1"/>
</dbReference>
<dbReference type="Gene3D" id="3.40.50.720">
    <property type="entry name" value="NAD(P)-binding Rossmann-like Domain"/>
    <property type="match status" value="1"/>
</dbReference>
<accession>A0A3E2N3A1</accession>
<dbReference type="SUPFAM" id="SSF69572">
    <property type="entry name" value="Activating enzymes of the ubiquitin-like proteins"/>
    <property type="match status" value="1"/>
</dbReference>
<dbReference type="PANTHER" id="PTHR43267">
    <property type="entry name" value="TRNA THREONYLCARBAMOYLADENOSINE DEHYDRATASE"/>
    <property type="match status" value="1"/>
</dbReference>
<dbReference type="InterPro" id="IPR045886">
    <property type="entry name" value="ThiF/MoeB/HesA"/>
</dbReference>
<dbReference type="InterPro" id="IPR000594">
    <property type="entry name" value="ThiF_NAD_FAD-bd"/>
</dbReference>
<protein>
    <recommendedName>
        <fullName evidence="2">THIF-type NAD/FAD binding fold domain-containing protein</fullName>
    </recommendedName>
</protein>
<dbReference type="GO" id="GO:0061503">
    <property type="term" value="F:tRNA threonylcarbamoyladenosine dehydratase"/>
    <property type="evidence" value="ECO:0007669"/>
    <property type="project" value="TreeGrafter"/>
</dbReference>
<evidence type="ECO:0000259" key="2">
    <source>
        <dbReference type="Pfam" id="PF00899"/>
    </source>
</evidence>
<dbReference type="InterPro" id="IPR035985">
    <property type="entry name" value="Ubiquitin-activating_enz"/>
</dbReference>
<feature type="domain" description="THIF-type NAD/FAD binding fold" evidence="2">
    <location>
        <begin position="90"/>
        <end position="227"/>
    </location>
</feature>
<name>A0A3E2N3A1_MYCMR</name>